<reference evidence="6 7" key="1">
    <citation type="submission" date="2018-11" db="EMBL/GenBank/DDBJ databases">
        <authorList>
            <person name="Zhou Z."/>
            <person name="Wang G."/>
        </authorList>
    </citation>
    <scope>NUCLEOTIDE SEQUENCE [LARGE SCALE GENOMIC DNA]</scope>
    <source>
        <strain evidence="6 7">KCTC42998</strain>
    </source>
</reference>
<dbReference type="AlphaFoldDB" id="A0A3P1CHL2"/>
<organism evidence="6 7">
    <name type="scientific">Larkinella knui</name>
    <dbReference type="NCBI Taxonomy" id="2025310"/>
    <lineage>
        <taxon>Bacteria</taxon>
        <taxon>Pseudomonadati</taxon>
        <taxon>Bacteroidota</taxon>
        <taxon>Cytophagia</taxon>
        <taxon>Cytophagales</taxon>
        <taxon>Spirosomataceae</taxon>
        <taxon>Larkinella</taxon>
    </lineage>
</organism>
<dbReference type="SUPFAM" id="SSF48498">
    <property type="entry name" value="Tetracyclin repressor-like, C-terminal domain"/>
    <property type="match status" value="1"/>
</dbReference>
<dbReference type="InterPro" id="IPR009057">
    <property type="entry name" value="Homeodomain-like_sf"/>
</dbReference>
<keyword evidence="2 4" id="KW-0238">DNA-binding</keyword>
<keyword evidence="1" id="KW-0805">Transcription regulation</keyword>
<name>A0A3P1CHL2_9BACT</name>
<dbReference type="RefSeq" id="WP_124908327.1">
    <property type="nucleotide sequence ID" value="NZ_RQJP01000004.1"/>
</dbReference>
<dbReference type="InterPro" id="IPR036271">
    <property type="entry name" value="Tet_transcr_reg_TetR-rel_C_sf"/>
</dbReference>
<dbReference type="Proteomes" id="UP000274271">
    <property type="component" value="Unassembled WGS sequence"/>
</dbReference>
<dbReference type="SUPFAM" id="SSF46689">
    <property type="entry name" value="Homeodomain-like"/>
    <property type="match status" value="1"/>
</dbReference>
<dbReference type="GO" id="GO:0000976">
    <property type="term" value="F:transcription cis-regulatory region binding"/>
    <property type="evidence" value="ECO:0007669"/>
    <property type="project" value="TreeGrafter"/>
</dbReference>
<gene>
    <name evidence="6" type="ORF">EHT87_19440</name>
</gene>
<protein>
    <submittedName>
        <fullName evidence="6">TetR/AcrR family transcriptional regulator</fullName>
    </submittedName>
</protein>
<feature type="domain" description="HTH tetR-type" evidence="5">
    <location>
        <begin position="12"/>
        <end position="72"/>
    </location>
</feature>
<evidence type="ECO:0000313" key="7">
    <source>
        <dbReference type="Proteomes" id="UP000274271"/>
    </source>
</evidence>
<dbReference type="PROSITE" id="PS50977">
    <property type="entry name" value="HTH_TETR_2"/>
    <property type="match status" value="1"/>
</dbReference>
<evidence type="ECO:0000256" key="4">
    <source>
        <dbReference type="PROSITE-ProRule" id="PRU00335"/>
    </source>
</evidence>
<comment type="caution">
    <text evidence="6">The sequence shown here is derived from an EMBL/GenBank/DDBJ whole genome shotgun (WGS) entry which is preliminary data.</text>
</comment>
<evidence type="ECO:0000259" key="5">
    <source>
        <dbReference type="PROSITE" id="PS50977"/>
    </source>
</evidence>
<keyword evidence="3" id="KW-0804">Transcription</keyword>
<dbReference type="InterPro" id="IPR001647">
    <property type="entry name" value="HTH_TetR"/>
</dbReference>
<dbReference type="EMBL" id="RQJP01000004">
    <property type="protein sequence ID" value="RRB12374.1"/>
    <property type="molecule type" value="Genomic_DNA"/>
</dbReference>
<evidence type="ECO:0000256" key="3">
    <source>
        <dbReference type="ARBA" id="ARBA00023163"/>
    </source>
</evidence>
<evidence type="ECO:0000256" key="2">
    <source>
        <dbReference type="ARBA" id="ARBA00023125"/>
    </source>
</evidence>
<keyword evidence="7" id="KW-1185">Reference proteome</keyword>
<feature type="DNA-binding region" description="H-T-H motif" evidence="4">
    <location>
        <begin position="35"/>
        <end position="54"/>
    </location>
</feature>
<dbReference type="Pfam" id="PF13305">
    <property type="entry name" value="TetR_C_33"/>
    <property type="match status" value="1"/>
</dbReference>
<dbReference type="PANTHER" id="PTHR30055">
    <property type="entry name" value="HTH-TYPE TRANSCRIPTIONAL REGULATOR RUTR"/>
    <property type="match status" value="1"/>
</dbReference>
<dbReference type="Gene3D" id="1.10.357.10">
    <property type="entry name" value="Tetracycline Repressor, domain 2"/>
    <property type="match status" value="1"/>
</dbReference>
<dbReference type="GO" id="GO:0003700">
    <property type="term" value="F:DNA-binding transcription factor activity"/>
    <property type="evidence" value="ECO:0007669"/>
    <property type="project" value="TreeGrafter"/>
</dbReference>
<dbReference type="InterPro" id="IPR050109">
    <property type="entry name" value="HTH-type_TetR-like_transc_reg"/>
</dbReference>
<dbReference type="Pfam" id="PF00440">
    <property type="entry name" value="TetR_N"/>
    <property type="match status" value="1"/>
</dbReference>
<dbReference type="InterPro" id="IPR025996">
    <property type="entry name" value="MT1864/Rv1816-like_C"/>
</dbReference>
<evidence type="ECO:0000313" key="6">
    <source>
        <dbReference type="EMBL" id="RRB12374.1"/>
    </source>
</evidence>
<proteinExistence type="predicted"/>
<dbReference type="OrthoDB" id="594604at2"/>
<evidence type="ECO:0000256" key="1">
    <source>
        <dbReference type="ARBA" id="ARBA00023015"/>
    </source>
</evidence>
<dbReference type="PANTHER" id="PTHR30055:SF234">
    <property type="entry name" value="HTH-TYPE TRANSCRIPTIONAL REGULATOR BETI"/>
    <property type="match status" value="1"/>
</dbReference>
<accession>A0A3P1CHL2</accession>
<sequence>MGILERKIRHRQEVRDRILQAAWQLVELEGWSALSIRRIADAIEYSIPVIYSHFENKDAILLEFSREGFRRLAQHLQTARDEQDNPGQQLMAMAQAYWNFAFDNQEFYQLMFGLGIPACDTVKKVAEMKQFSDVIFPVLQQAIATSSHPETSHLLKFHTFWSILHGLVSIQMIGKDNATDPIQQLVLEDAIGGFIKALA</sequence>